<organism evidence="1">
    <name type="scientific">Oryza sativa subsp. japonica</name>
    <name type="common">Rice</name>
    <dbReference type="NCBI Taxonomy" id="39947"/>
    <lineage>
        <taxon>Eukaryota</taxon>
        <taxon>Viridiplantae</taxon>
        <taxon>Streptophyta</taxon>
        <taxon>Embryophyta</taxon>
        <taxon>Tracheophyta</taxon>
        <taxon>Spermatophyta</taxon>
        <taxon>Magnoliopsida</taxon>
        <taxon>Liliopsida</taxon>
        <taxon>Poales</taxon>
        <taxon>Poaceae</taxon>
        <taxon>BOP clade</taxon>
        <taxon>Oryzoideae</taxon>
        <taxon>Oryzeae</taxon>
        <taxon>Oryzinae</taxon>
        <taxon>Oryza</taxon>
        <taxon>Oryza sativa</taxon>
    </lineage>
</organism>
<gene>
    <name evidence="1" type="ORF">OsJ_36151</name>
</gene>
<dbReference type="EMBL" id="CM000149">
    <property type="protein sequence ID" value="EEE53244.1"/>
    <property type="molecule type" value="Genomic_DNA"/>
</dbReference>
<dbReference type="Proteomes" id="UP000007752">
    <property type="component" value="Chromosome 12"/>
</dbReference>
<name>B9GD87_ORYSJ</name>
<protein>
    <submittedName>
        <fullName evidence="1">Uncharacterized protein</fullName>
    </submittedName>
</protein>
<evidence type="ECO:0000313" key="1">
    <source>
        <dbReference type="EMBL" id="EEE53244.1"/>
    </source>
</evidence>
<reference evidence="1" key="2">
    <citation type="submission" date="2008-12" db="EMBL/GenBank/DDBJ databases">
        <title>Improved gene annotation of the rice (Oryza sativa) genomes.</title>
        <authorList>
            <person name="Wang J."/>
            <person name="Li R."/>
            <person name="Fan W."/>
            <person name="Huang Q."/>
            <person name="Zhang J."/>
            <person name="Zhou Y."/>
            <person name="Hu Y."/>
            <person name="Zi S."/>
            <person name="Li J."/>
            <person name="Ni P."/>
            <person name="Zheng H."/>
            <person name="Zhang Y."/>
            <person name="Zhao M."/>
            <person name="Hao Q."/>
            <person name="McDermott J."/>
            <person name="Samudrala R."/>
            <person name="Kristiansen K."/>
            <person name="Wong G.K.-S."/>
        </authorList>
    </citation>
    <scope>NUCLEOTIDE SEQUENCE</scope>
</reference>
<accession>B9GD87</accession>
<proteinExistence type="predicted"/>
<dbReference type="AlphaFoldDB" id="B9GD87"/>
<reference evidence="1" key="1">
    <citation type="journal article" date="2005" name="PLoS Biol.">
        <title>The genomes of Oryza sativa: a history of duplications.</title>
        <authorList>
            <person name="Yu J."/>
            <person name="Wang J."/>
            <person name="Lin W."/>
            <person name="Li S."/>
            <person name="Li H."/>
            <person name="Zhou J."/>
            <person name="Ni P."/>
            <person name="Dong W."/>
            <person name="Hu S."/>
            <person name="Zeng C."/>
            <person name="Zhang J."/>
            <person name="Zhang Y."/>
            <person name="Li R."/>
            <person name="Xu Z."/>
            <person name="Li S."/>
            <person name="Li X."/>
            <person name="Zheng H."/>
            <person name="Cong L."/>
            <person name="Lin L."/>
            <person name="Yin J."/>
            <person name="Geng J."/>
            <person name="Li G."/>
            <person name="Shi J."/>
            <person name="Liu J."/>
            <person name="Lv H."/>
            <person name="Li J."/>
            <person name="Wang J."/>
            <person name="Deng Y."/>
            <person name="Ran L."/>
            <person name="Shi X."/>
            <person name="Wang X."/>
            <person name="Wu Q."/>
            <person name="Li C."/>
            <person name="Ren X."/>
            <person name="Wang J."/>
            <person name="Wang X."/>
            <person name="Li D."/>
            <person name="Liu D."/>
            <person name="Zhang X."/>
            <person name="Ji Z."/>
            <person name="Zhao W."/>
            <person name="Sun Y."/>
            <person name="Zhang Z."/>
            <person name="Bao J."/>
            <person name="Han Y."/>
            <person name="Dong L."/>
            <person name="Ji J."/>
            <person name="Chen P."/>
            <person name="Wu S."/>
            <person name="Liu J."/>
            <person name="Xiao Y."/>
            <person name="Bu D."/>
            <person name="Tan J."/>
            <person name="Yang L."/>
            <person name="Ye C."/>
            <person name="Zhang J."/>
            <person name="Xu J."/>
            <person name="Zhou Y."/>
            <person name="Yu Y."/>
            <person name="Zhang B."/>
            <person name="Zhuang S."/>
            <person name="Wei H."/>
            <person name="Liu B."/>
            <person name="Lei M."/>
            <person name="Yu H."/>
            <person name="Li Y."/>
            <person name="Xu H."/>
            <person name="Wei S."/>
            <person name="He X."/>
            <person name="Fang L."/>
            <person name="Zhang Z."/>
            <person name="Zhang Y."/>
            <person name="Huang X."/>
            <person name="Su Z."/>
            <person name="Tong W."/>
            <person name="Li J."/>
            <person name="Tong Z."/>
            <person name="Li S."/>
            <person name="Ye J."/>
            <person name="Wang L."/>
            <person name="Fang L."/>
            <person name="Lei T."/>
            <person name="Chen C."/>
            <person name="Chen H."/>
            <person name="Xu Z."/>
            <person name="Li H."/>
            <person name="Huang H."/>
            <person name="Zhang F."/>
            <person name="Xu H."/>
            <person name="Li N."/>
            <person name="Zhao C."/>
            <person name="Li S."/>
            <person name="Dong L."/>
            <person name="Huang Y."/>
            <person name="Li L."/>
            <person name="Xi Y."/>
            <person name="Qi Q."/>
            <person name="Li W."/>
            <person name="Zhang B."/>
            <person name="Hu W."/>
            <person name="Zhang Y."/>
            <person name="Tian X."/>
            <person name="Jiao Y."/>
            <person name="Liang X."/>
            <person name="Jin J."/>
            <person name="Gao L."/>
            <person name="Zheng W."/>
            <person name="Hao B."/>
            <person name="Liu S."/>
            <person name="Wang W."/>
            <person name="Yuan L."/>
            <person name="Cao M."/>
            <person name="McDermott J."/>
            <person name="Samudrala R."/>
            <person name="Wang J."/>
            <person name="Wong G.K."/>
            <person name="Yang H."/>
        </authorList>
    </citation>
    <scope>NUCLEOTIDE SEQUENCE [LARGE SCALE GENOMIC DNA]</scope>
</reference>
<sequence>MVWPYFCHGEHVLTTDVRMRRRSAHAHRLHRLRDGSRLALANLGTADTAAAPMYDVQAFPYVGTTEPLGEIVRPETQVTSLRVYMVFGVTWVNVTGEIVRPEAQSTGNITIVNPATVSRSHPSCRRRGCLRNRNCVFHRAAVSFGCHPTTGDGIMEVHKIVHIPVRVRRGLGVRRGGRAHAARGGAMTA</sequence>